<dbReference type="InParanoid" id="F8PTU4"/>
<protein>
    <recommendedName>
        <fullName evidence="4">Secreted protein</fullName>
    </recommendedName>
</protein>
<accession>F8PTU4</accession>
<gene>
    <name evidence="2" type="ORF">SERLA73DRAFT_151638</name>
</gene>
<name>F8PTU4_SERL3</name>
<organism evidence="3">
    <name type="scientific">Serpula lacrymans var. lacrymans (strain S7.3)</name>
    <name type="common">Dry rot fungus</name>
    <dbReference type="NCBI Taxonomy" id="936435"/>
    <lineage>
        <taxon>Eukaryota</taxon>
        <taxon>Fungi</taxon>
        <taxon>Dikarya</taxon>
        <taxon>Basidiomycota</taxon>
        <taxon>Agaricomycotina</taxon>
        <taxon>Agaricomycetes</taxon>
        <taxon>Agaricomycetidae</taxon>
        <taxon>Boletales</taxon>
        <taxon>Coniophorineae</taxon>
        <taxon>Serpulaceae</taxon>
        <taxon>Serpula</taxon>
    </lineage>
</organism>
<evidence type="ECO:0008006" key="4">
    <source>
        <dbReference type="Google" id="ProtNLM"/>
    </source>
</evidence>
<sequence length="128" mass="13616">MWVPVPAAIFFVAVSVSWLLASTSGSCDLSGFGSCGGFPKFFSAGDRVLEKNAHGCHCPWSSGCISTAPVACLLASAAIFDGFEESGVGLLLNRSLDLRSLALQNGERKEKEWGTYVLMVSELHTQGR</sequence>
<dbReference type="EMBL" id="GL945478">
    <property type="protein sequence ID" value="EGO01089.1"/>
    <property type="molecule type" value="Genomic_DNA"/>
</dbReference>
<dbReference type="HOGENOM" id="CLU_1960908_0_0_1"/>
<keyword evidence="1" id="KW-0732">Signal</keyword>
<dbReference type="Proteomes" id="UP000008063">
    <property type="component" value="Unassembled WGS sequence"/>
</dbReference>
<evidence type="ECO:0000313" key="3">
    <source>
        <dbReference type="Proteomes" id="UP000008063"/>
    </source>
</evidence>
<proteinExistence type="predicted"/>
<evidence type="ECO:0000256" key="1">
    <source>
        <dbReference type="SAM" id="SignalP"/>
    </source>
</evidence>
<dbReference type="AlphaFoldDB" id="F8PTU4"/>
<keyword evidence="3" id="KW-1185">Reference proteome</keyword>
<evidence type="ECO:0000313" key="2">
    <source>
        <dbReference type="EMBL" id="EGO01089.1"/>
    </source>
</evidence>
<reference evidence="3" key="1">
    <citation type="journal article" date="2011" name="Science">
        <title>The plant cell wall-decomposing machinery underlies the functional diversity of forest fungi.</title>
        <authorList>
            <person name="Eastwood D.C."/>
            <person name="Floudas D."/>
            <person name="Binder M."/>
            <person name="Majcherczyk A."/>
            <person name="Schneider P."/>
            <person name="Aerts A."/>
            <person name="Asiegbu F.O."/>
            <person name="Baker S.E."/>
            <person name="Barry K."/>
            <person name="Bendiksby M."/>
            <person name="Blumentritt M."/>
            <person name="Coutinho P.M."/>
            <person name="Cullen D."/>
            <person name="de Vries R.P."/>
            <person name="Gathman A."/>
            <person name="Goodell B."/>
            <person name="Henrissat B."/>
            <person name="Ihrmark K."/>
            <person name="Kauserud H."/>
            <person name="Kohler A."/>
            <person name="LaButti K."/>
            <person name="Lapidus A."/>
            <person name="Lavin J.L."/>
            <person name="Lee Y.-H."/>
            <person name="Lindquist E."/>
            <person name="Lilly W."/>
            <person name="Lucas S."/>
            <person name="Morin E."/>
            <person name="Murat C."/>
            <person name="Oguiza J.A."/>
            <person name="Park J."/>
            <person name="Pisabarro A.G."/>
            <person name="Riley R."/>
            <person name="Rosling A."/>
            <person name="Salamov A."/>
            <person name="Schmidt O."/>
            <person name="Schmutz J."/>
            <person name="Skrede I."/>
            <person name="Stenlid J."/>
            <person name="Wiebenga A."/>
            <person name="Xie X."/>
            <person name="Kuees U."/>
            <person name="Hibbett D.S."/>
            <person name="Hoffmeister D."/>
            <person name="Hoegberg N."/>
            <person name="Martin F."/>
            <person name="Grigoriev I.V."/>
            <person name="Watkinson S.C."/>
        </authorList>
    </citation>
    <scope>NUCLEOTIDE SEQUENCE [LARGE SCALE GENOMIC DNA]</scope>
    <source>
        <strain evidence="3">strain S7.3</strain>
    </source>
</reference>
<feature type="signal peptide" evidence="1">
    <location>
        <begin position="1"/>
        <end position="25"/>
    </location>
</feature>
<feature type="chain" id="PRO_5003382211" description="Secreted protein" evidence="1">
    <location>
        <begin position="26"/>
        <end position="128"/>
    </location>
</feature>